<dbReference type="SUPFAM" id="SSF54593">
    <property type="entry name" value="Glyoxalase/Bleomycin resistance protein/Dihydroxybiphenyl dioxygenase"/>
    <property type="match status" value="1"/>
</dbReference>
<dbReference type="Gene3D" id="3.30.720.120">
    <property type="match status" value="1"/>
</dbReference>
<dbReference type="Pfam" id="PF00903">
    <property type="entry name" value="Glyoxalase"/>
    <property type="match status" value="1"/>
</dbReference>
<dbReference type="STRING" id="1993.SAMN04489713_13026"/>
<dbReference type="InterPro" id="IPR037523">
    <property type="entry name" value="VOC_core"/>
</dbReference>
<evidence type="ECO:0000313" key="2">
    <source>
        <dbReference type="EMBL" id="SFQ39580.1"/>
    </source>
</evidence>
<dbReference type="RefSeq" id="WP_075024842.1">
    <property type="nucleotide sequence ID" value="NZ_FOVH01000030.1"/>
</dbReference>
<dbReference type="InterPro" id="IPR004360">
    <property type="entry name" value="Glyas_Fos-R_dOase_dom"/>
</dbReference>
<protein>
    <submittedName>
        <fullName evidence="2">Uncharacterized conserved protein PhnB, glyoxalase superfamily</fullName>
    </submittedName>
</protein>
<gene>
    <name evidence="2" type="ORF">SAMN04489713_13026</name>
</gene>
<dbReference type="EMBL" id="FOVH01000030">
    <property type="protein sequence ID" value="SFQ39580.1"/>
    <property type="molecule type" value="Genomic_DNA"/>
</dbReference>
<dbReference type="PANTHER" id="PTHR34109:SF1">
    <property type="entry name" value="VOC DOMAIN-CONTAINING PROTEIN"/>
    <property type="match status" value="1"/>
</dbReference>
<proteinExistence type="predicted"/>
<dbReference type="eggNOG" id="COG2764">
    <property type="taxonomic scope" value="Bacteria"/>
</dbReference>
<dbReference type="PANTHER" id="PTHR34109">
    <property type="entry name" value="BNAUNNG04460D PROTEIN-RELATED"/>
    <property type="match status" value="1"/>
</dbReference>
<evidence type="ECO:0000259" key="1">
    <source>
        <dbReference type="PROSITE" id="PS51819"/>
    </source>
</evidence>
<feature type="domain" description="VOC" evidence="1">
    <location>
        <begin position="7"/>
        <end position="118"/>
    </location>
</feature>
<dbReference type="InParanoid" id="A0A1I5Y643"/>
<dbReference type="AlphaFoldDB" id="A0A1I5Y643"/>
<dbReference type="InterPro" id="IPR029068">
    <property type="entry name" value="Glyas_Bleomycin-R_OHBP_Dase"/>
</dbReference>
<keyword evidence="3" id="KW-1185">Reference proteome</keyword>
<sequence>MTSEIRRTFYPLIRAADPARTLEWLEKAFGFETAGVHKDDRGAIVHAEMRYDTGLIMLGAAETPAASVYVAVDDPDAHHDRAKAVGAEIFRELTDQDYGSRDYAARDPDGNEWYFGTYRP</sequence>
<accession>A0A1I5Y643</accession>
<dbReference type="Proteomes" id="UP000183413">
    <property type="component" value="Unassembled WGS sequence"/>
</dbReference>
<dbReference type="Gene3D" id="3.30.720.110">
    <property type="match status" value="1"/>
</dbReference>
<dbReference type="PROSITE" id="PS51819">
    <property type="entry name" value="VOC"/>
    <property type="match status" value="1"/>
</dbReference>
<name>A0A1I5Y643_9ACTN</name>
<evidence type="ECO:0000313" key="3">
    <source>
        <dbReference type="Proteomes" id="UP000183413"/>
    </source>
</evidence>
<reference evidence="2 3" key="1">
    <citation type="submission" date="2016-10" db="EMBL/GenBank/DDBJ databases">
        <authorList>
            <person name="de Groot N.N."/>
        </authorList>
    </citation>
    <scope>NUCLEOTIDE SEQUENCE [LARGE SCALE GENOMIC DNA]</scope>
    <source>
        <strain evidence="2 3">DSM 43067</strain>
    </source>
</reference>
<organism evidence="2 3">
    <name type="scientific">Actinomadura madurae</name>
    <dbReference type="NCBI Taxonomy" id="1993"/>
    <lineage>
        <taxon>Bacteria</taxon>
        <taxon>Bacillati</taxon>
        <taxon>Actinomycetota</taxon>
        <taxon>Actinomycetes</taxon>
        <taxon>Streptosporangiales</taxon>
        <taxon>Thermomonosporaceae</taxon>
        <taxon>Actinomadura</taxon>
    </lineage>
</organism>